<dbReference type="AlphaFoldDB" id="A0A0C9TMG5"/>
<name>A0A0C9TMG5_SPHS4</name>
<gene>
    <name evidence="1" type="ORF">M422DRAFT_276483</name>
</gene>
<proteinExistence type="predicted"/>
<evidence type="ECO:0000313" key="2">
    <source>
        <dbReference type="Proteomes" id="UP000054279"/>
    </source>
</evidence>
<dbReference type="HOGENOM" id="CLU_2639699_0_0_1"/>
<reference evidence="1 2" key="1">
    <citation type="submission" date="2014-06" db="EMBL/GenBank/DDBJ databases">
        <title>Evolutionary Origins and Diversification of the Mycorrhizal Mutualists.</title>
        <authorList>
            <consortium name="DOE Joint Genome Institute"/>
            <consortium name="Mycorrhizal Genomics Consortium"/>
            <person name="Kohler A."/>
            <person name="Kuo A."/>
            <person name="Nagy L.G."/>
            <person name="Floudas D."/>
            <person name="Copeland A."/>
            <person name="Barry K.W."/>
            <person name="Cichocki N."/>
            <person name="Veneault-Fourrey C."/>
            <person name="LaButti K."/>
            <person name="Lindquist E.A."/>
            <person name="Lipzen A."/>
            <person name="Lundell T."/>
            <person name="Morin E."/>
            <person name="Murat C."/>
            <person name="Riley R."/>
            <person name="Ohm R."/>
            <person name="Sun H."/>
            <person name="Tunlid A."/>
            <person name="Henrissat B."/>
            <person name="Grigoriev I.V."/>
            <person name="Hibbett D.S."/>
            <person name="Martin F."/>
        </authorList>
    </citation>
    <scope>NUCLEOTIDE SEQUENCE [LARGE SCALE GENOMIC DNA]</scope>
    <source>
        <strain evidence="1 2">SS14</strain>
    </source>
</reference>
<dbReference type="EMBL" id="KN837837">
    <property type="protein sequence ID" value="KIJ23024.1"/>
    <property type="molecule type" value="Genomic_DNA"/>
</dbReference>
<evidence type="ECO:0000313" key="1">
    <source>
        <dbReference type="EMBL" id="KIJ23024.1"/>
    </source>
</evidence>
<dbReference type="Proteomes" id="UP000054279">
    <property type="component" value="Unassembled WGS sequence"/>
</dbReference>
<sequence>MPPVAFRHLGGEVAIRRWIQAHSSTPLITINSNSLVDLCKEQMIIQTGSYILVSIGGAGMESILAEYWVRDRTGWDE</sequence>
<keyword evidence="2" id="KW-1185">Reference proteome</keyword>
<protein>
    <submittedName>
        <fullName evidence="1">Uncharacterized protein</fullName>
    </submittedName>
</protein>
<organism evidence="1 2">
    <name type="scientific">Sphaerobolus stellatus (strain SS14)</name>
    <dbReference type="NCBI Taxonomy" id="990650"/>
    <lineage>
        <taxon>Eukaryota</taxon>
        <taxon>Fungi</taxon>
        <taxon>Dikarya</taxon>
        <taxon>Basidiomycota</taxon>
        <taxon>Agaricomycotina</taxon>
        <taxon>Agaricomycetes</taxon>
        <taxon>Phallomycetidae</taxon>
        <taxon>Geastrales</taxon>
        <taxon>Sphaerobolaceae</taxon>
        <taxon>Sphaerobolus</taxon>
    </lineage>
</organism>
<accession>A0A0C9TMG5</accession>